<feature type="coiled-coil region" evidence="1">
    <location>
        <begin position="187"/>
        <end position="250"/>
    </location>
</feature>
<gene>
    <name evidence="3" type="ORF">L207DRAFT_633118</name>
</gene>
<sequence>METVACHCLNCKAELGRFRNSWNGIGNTYFSPVHPPLSVEGFENTGDIYEAAQGSQIQDSLLQDLACGACRHVLGLRCDSAPDGHLLRQNQLILRLAEMTVVSEESGARAKISIMKTYPLTNPTVRARTQSVLRRAPISRSTPRPKPPRLLPGISRTPSTISRQATPVKTTPQVDVAKFKSWAEAAISSQQKDIDRLSGSVDRIERDMRQFKDFMDEIRTELGSNRQLQAERENESFASVRGELDSLRQQFNSNPRPISRGSIGLSNQSLDIIANDLQEVGRKVDEIDELKTELERLKARIFTFENAETTLMETELQTSVTERGSGRKRKNTHINDSEPSSHRDQLERSAKRRFSSNTPIDLENSDATRGNSVLPGLQIEARSQMGVEIVSKEAPHSMLPSQDNEGQFDYVQNEVDDDYGPPYPTTPVSAIIRSVEEGRDSTPPNEDSMSLSERMLNLDKIIEPDLRMRELDVQLGRQRTPCGLLLTKDGKVDRRSLRYVGDLGDQENEILSRWSMAPETPVHRVARIQLPDASELPVLPSIEHFESILETTHPQLRSSSRSCSITPRDQKPFKCGACKKSYRNRSGLRYHTEHATAAACRQSAGNVSPEQFICDACNGKFVDIQRLDKHQCGGELGIQITLQDRERRLGYREETVAAHDATLTERERLVRQTLDREMSVAL</sequence>
<dbReference type="AlphaFoldDB" id="A0A2J6RTM3"/>
<dbReference type="EMBL" id="KZ613944">
    <property type="protein sequence ID" value="PMD41803.1"/>
    <property type="molecule type" value="Genomic_DNA"/>
</dbReference>
<keyword evidence="4" id="KW-1185">Reference proteome</keyword>
<evidence type="ECO:0008006" key="5">
    <source>
        <dbReference type="Google" id="ProtNLM"/>
    </source>
</evidence>
<evidence type="ECO:0000313" key="3">
    <source>
        <dbReference type="EMBL" id="PMD41803.1"/>
    </source>
</evidence>
<dbReference type="Proteomes" id="UP000235786">
    <property type="component" value="Unassembled WGS sequence"/>
</dbReference>
<keyword evidence="1" id="KW-0175">Coiled coil</keyword>
<name>A0A2J6RTM3_HYAVF</name>
<evidence type="ECO:0000313" key="4">
    <source>
        <dbReference type="Proteomes" id="UP000235786"/>
    </source>
</evidence>
<proteinExistence type="predicted"/>
<feature type="region of interest" description="Disordered" evidence="2">
    <location>
        <begin position="313"/>
        <end position="373"/>
    </location>
</feature>
<protein>
    <recommendedName>
        <fullName evidence="5">C2H2-type domain-containing protein</fullName>
    </recommendedName>
</protein>
<dbReference type="Gene3D" id="3.30.160.60">
    <property type="entry name" value="Classic Zinc Finger"/>
    <property type="match status" value="1"/>
</dbReference>
<accession>A0A2J6RTM3</accession>
<reference evidence="3 4" key="1">
    <citation type="submission" date="2016-04" db="EMBL/GenBank/DDBJ databases">
        <title>A degradative enzymes factory behind the ericoid mycorrhizal symbiosis.</title>
        <authorList>
            <consortium name="DOE Joint Genome Institute"/>
            <person name="Martino E."/>
            <person name="Morin E."/>
            <person name="Grelet G."/>
            <person name="Kuo A."/>
            <person name="Kohler A."/>
            <person name="Daghino S."/>
            <person name="Barry K."/>
            <person name="Choi C."/>
            <person name="Cichocki N."/>
            <person name="Clum A."/>
            <person name="Copeland A."/>
            <person name="Hainaut M."/>
            <person name="Haridas S."/>
            <person name="Labutti K."/>
            <person name="Lindquist E."/>
            <person name="Lipzen A."/>
            <person name="Khouja H.-R."/>
            <person name="Murat C."/>
            <person name="Ohm R."/>
            <person name="Olson A."/>
            <person name="Spatafora J."/>
            <person name="Veneault-Fourrey C."/>
            <person name="Henrissat B."/>
            <person name="Grigoriev I."/>
            <person name="Martin F."/>
            <person name="Perotto S."/>
        </authorList>
    </citation>
    <scope>NUCLEOTIDE SEQUENCE [LARGE SCALE GENOMIC DNA]</scope>
    <source>
        <strain evidence="3 4">F</strain>
    </source>
</reference>
<feature type="compositionally biased region" description="Basic and acidic residues" evidence="2">
    <location>
        <begin position="333"/>
        <end position="349"/>
    </location>
</feature>
<dbReference type="OrthoDB" id="5396360at2759"/>
<evidence type="ECO:0000256" key="1">
    <source>
        <dbReference type="SAM" id="Coils"/>
    </source>
</evidence>
<feature type="region of interest" description="Disordered" evidence="2">
    <location>
        <begin position="138"/>
        <end position="169"/>
    </location>
</feature>
<evidence type="ECO:0000256" key="2">
    <source>
        <dbReference type="SAM" id="MobiDB-lite"/>
    </source>
</evidence>
<feature type="compositionally biased region" description="Polar residues" evidence="2">
    <location>
        <begin position="156"/>
        <end position="169"/>
    </location>
</feature>
<feature type="compositionally biased region" description="Polar residues" evidence="2">
    <location>
        <begin position="355"/>
        <end position="371"/>
    </location>
</feature>
<feature type="compositionally biased region" description="Polar residues" evidence="2">
    <location>
        <begin position="313"/>
        <end position="322"/>
    </location>
</feature>
<organism evidence="3 4">
    <name type="scientific">Hyaloscypha variabilis (strain UAMH 11265 / GT02V1 / F)</name>
    <name type="common">Meliniomyces variabilis</name>
    <dbReference type="NCBI Taxonomy" id="1149755"/>
    <lineage>
        <taxon>Eukaryota</taxon>
        <taxon>Fungi</taxon>
        <taxon>Dikarya</taxon>
        <taxon>Ascomycota</taxon>
        <taxon>Pezizomycotina</taxon>
        <taxon>Leotiomycetes</taxon>
        <taxon>Helotiales</taxon>
        <taxon>Hyaloscyphaceae</taxon>
        <taxon>Hyaloscypha</taxon>
        <taxon>Hyaloscypha variabilis</taxon>
    </lineage>
</organism>
<feature type="coiled-coil region" evidence="1">
    <location>
        <begin position="277"/>
        <end position="307"/>
    </location>
</feature>